<dbReference type="InterPro" id="IPR052779">
    <property type="entry name" value="WDR62"/>
</dbReference>
<keyword evidence="1" id="KW-0418">Kinase</keyword>
<dbReference type="AlphaFoldDB" id="A0A6S7LTC7"/>
<dbReference type="GO" id="GO:0016301">
    <property type="term" value="F:kinase activity"/>
    <property type="evidence" value="ECO:0007669"/>
    <property type="project" value="UniProtKB-KW"/>
</dbReference>
<accession>A0A6S7LTC7</accession>
<keyword evidence="2" id="KW-1185">Reference proteome</keyword>
<dbReference type="SUPFAM" id="SSF50978">
    <property type="entry name" value="WD40 repeat-like"/>
    <property type="match status" value="1"/>
</dbReference>
<dbReference type="PANTHER" id="PTHR45589:SF1">
    <property type="entry name" value="WD REPEAT DOMAIN 62, ISOFORM G"/>
    <property type="match status" value="1"/>
</dbReference>
<dbReference type="PANTHER" id="PTHR45589">
    <property type="entry name" value="WD REPEAT DOMAIN 62, ISOFORM G"/>
    <property type="match status" value="1"/>
</dbReference>
<proteinExistence type="predicted"/>
<comment type="caution">
    <text evidence="1">The sequence shown here is derived from an EMBL/GenBank/DDBJ whole genome shotgun (WGS) entry which is preliminary data.</text>
</comment>
<keyword evidence="1" id="KW-0808">Transferase</keyword>
<evidence type="ECO:0000313" key="1">
    <source>
        <dbReference type="EMBL" id="CAB4042379.1"/>
    </source>
</evidence>
<dbReference type="InterPro" id="IPR015943">
    <property type="entry name" value="WD40/YVTN_repeat-like_dom_sf"/>
</dbReference>
<dbReference type="Proteomes" id="UP001152795">
    <property type="component" value="Unassembled WGS sequence"/>
</dbReference>
<dbReference type="InterPro" id="IPR036322">
    <property type="entry name" value="WD40_repeat_dom_sf"/>
</dbReference>
<dbReference type="OrthoDB" id="6154712at2759"/>
<protein>
    <submittedName>
        <fullName evidence="1">Mitogen-activated kinase-binding 1-like</fullName>
    </submittedName>
</protein>
<dbReference type="EMBL" id="CACRXK020030002">
    <property type="protein sequence ID" value="CAB4042379.1"/>
    <property type="molecule type" value="Genomic_DNA"/>
</dbReference>
<dbReference type="Gene3D" id="2.130.10.10">
    <property type="entry name" value="YVTN repeat-like/Quinoprotein amine dehydrogenase"/>
    <property type="match status" value="1"/>
</dbReference>
<reference evidence="1" key="1">
    <citation type="submission" date="2020-04" db="EMBL/GenBank/DDBJ databases">
        <authorList>
            <person name="Alioto T."/>
            <person name="Alioto T."/>
            <person name="Gomez Garrido J."/>
        </authorList>
    </citation>
    <scope>NUCLEOTIDE SEQUENCE</scope>
    <source>
        <strain evidence="1">A484AB</strain>
    </source>
</reference>
<name>A0A6S7LTC7_PARCT</name>
<gene>
    <name evidence="1" type="ORF">PACLA_8A084913</name>
</gene>
<evidence type="ECO:0000313" key="2">
    <source>
        <dbReference type="Proteomes" id="UP001152795"/>
    </source>
</evidence>
<organism evidence="1 2">
    <name type="scientific">Paramuricea clavata</name>
    <name type="common">Red gorgonian</name>
    <name type="synonym">Violescent sea-whip</name>
    <dbReference type="NCBI Taxonomy" id="317549"/>
    <lineage>
        <taxon>Eukaryota</taxon>
        <taxon>Metazoa</taxon>
        <taxon>Cnidaria</taxon>
        <taxon>Anthozoa</taxon>
        <taxon>Octocorallia</taxon>
        <taxon>Malacalcyonacea</taxon>
        <taxon>Plexauridae</taxon>
        <taxon>Paramuricea</taxon>
    </lineage>
</organism>
<feature type="non-terminal residue" evidence="1">
    <location>
        <position position="132"/>
    </location>
</feature>
<sequence>EGTTIACNKVSSKVHAISFSEKGDYFVTVGVRLVKFWYIGSTDNANKVKKKIPLQGRPAILGEKRDNQFIDVACGVGVNSTLTYSVTKSGLLCSFNQKRLLEKWVELRVNGAFSLTVNEQLIFCGCSDGIIR</sequence>